<dbReference type="OrthoDB" id="7211066at2"/>
<proteinExistence type="predicted"/>
<comment type="caution">
    <text evidence="2">The sequence shown here is derived from an EMBL/GenBank/DDBJ whole genome shotgun (WGS) entry which is preliminary data.</text>
</comment>
<evidence type="ECO:0000313" key="3">
    <source>
        <dbReference type="Proteomes" id="UP000238954"/>
    </source>
</evidence>
<name>A0A2S8B8I4_9SPHN</name>
<evidence type="ECO:0000256" key="1">
    <source>
        <dbReference type="SAM" id="SignalP"/>
    </source>
</evidence>
<protein>
    <submittedName>
        <fullName evidence="2">Uncharacterized protein</fullName>
    </submittedName>
</protein>
<dbReference type="Proteomes" id="UP000238954">
    <property type="component" value="Chromosome"/>
</dbReference>
<sequence>MGEDIMRSIIAAAAAALLASAPAHAQEGAPKDSTVKDTANTVAEPFDGKEVPPKLLAIVGAPYSLAGLGKCAAIIREINELDAVLGPDVNETVDKSRAQKREETAGRVAGSVAGSIIPFRGLIGEVTGANAERRRYAEAVYAGTVRRGFLKGVGLERGCKAPARP</sequence>
<accession>A0A2S8B8I4</accession>
<gene>
    <name evidence="2" type="ORF">CVO77_09805</name>
</gene>
<keyword evidence="3" id="KW-1185">Reference proteome</keyword>
<dbReference type="AlphaFoldDB" id="A0A2S8B8I4"/>
<keyword evidence="1" id="KW-0732">Signal</keyword>
<reference evidence="3" key="1">
    <citation type="submission" date="2017-11" db="EMBL/GenBank/DDBJ databases">
        <title>The complete genome sequence of Sphingopyxis pomeranensis sp. nov. strain WS5A3p.</title>
        <authorList>
            <person name="Kaminski M.A."/>
        </authorList>
    </citation>
    <scope>NUCLEOTIDE SEQUENCE [LARGE SCALE GENOMIC DNA]</scope>
    <source>
        <strain evidence="3">WS5A3p</strain>
    </source>
</reference>
<organism evidence="2 3">
    <name type="scientific">Sphingopyxis lindanitolerans</name>
    <dbReference type="NCBI Taxonomy" id="2054227"/>
    <lineage>
        <taxon>Bacteria</taxon>
        <taxon>Pseudomonadati</taxon>
        <taxon>Pseudomonadota</taxon>
        <taxon>Alphaproteobacteria</taxon>
        <taxon>Sphingomonadales</taxon>
        <taxon>Sphingomonadaceae</taxon>
        <taxon>Sphingopyxis</taxon>
    </lineage>
</organism>
<feature type="chain" id="PRO_5015516923" evidence="1">
    <location>
        <begin position="26"/>
        <end position="165"/>
    </location>
</feature>
<evidence type="ECO:0000313" key="2">
    <source>
        <dbReference type="EMBL" id="PQM28715.1"/>
    </source>
</evidence>
<feature type="signal peptide" evidence="1">
    <location>
        <begin position="1"/>
        <end position="25"/>
    </location>
</feature>
<dbReference type="EMBL" id="PHFW01000002">
    <property type="protein sequence ID" value="PQM28715.1"/>
    <property type="molecule type" value="Genomic_DNA"/>
</dbReference>